<feature type="region of interest" description="Disordered" evidence="4">
    <location>
        <begin position="1"/>
        <end position="46"/>
    </location>
</feature>
<reference evidence="7" key="1">
    <citation type="journal article" date="2018" name="Algal Res.">
        <title>Characterization of plant carbon substrate utilization by Auxenochlorella protothecoides.</title>
        <authorList>
            <person name="Vogler B.W."/>
            <person name="Starkenburg S.R."/>
            <person name="Sudasinghe N."/>
            <person name="Schambach J.Y."/>
            <person name="Rollin J.A."/>
            <person name="Pattathil S."/>
            <person name="Barry A.N."/>
        </authorList>
    </citation>
    <scope>NUCLEOTIDE SEQUENCE [LARGE SCALE GENOMIC DNA]</scope>
    <source>
        <strain evidence="7">UTEX 25</strain>
    </source>
</reference>
<dbReference type="GO" id="GO:0010792">
    <property type="term" value="P:DNA double-strand break processing involved in repair via single-strand annealing"/>
    <property type="evidence" value="ECO:0007669"/>
    <property type="project" value="TreeGrafter"/>
</dbReference>
<feature type="compositionally biased region" description="Low complexity" evidence="4">
    <location>
        <begin position="72"/>
        <end position="85"/>
    </location>
</feature>
<evidence type="ECO:0000256" key="2">
    <source>
        <dbReference type="ARBA" id="ARBA00022763"/>
    </source>
</evidence>
<feature type="region of interest" description="Disordered" evidence="4">
    <location>
        <begin position="161"/>
        <end position="190"/>
    </location>
</feature>
<dbReference type="EMBL" id="QOKY01000133">
    <property type="protein sequence ID" value="RMZ56994.1"/>
    <property type="molecule type" value="Genomic_DNA"/>
</dbReference>
<sequence>MLARGRHGATPARRPVLQERLAGNVVQPDGVPGAAPGTASHDPPRCEGIAVAPVALAACRGSEGEPARDAEAPAASPGADAARARPGFKYQEVVRGKRAWEELQAVECEDCRRFYQALETWGSVAPGGQPSCGHVPGGGPQPLSRTGLRDLSSRHRYQFVPPATPPDFWDMGLSPEAKSGGQRALPRQSP</sequence>
<organism evidence="6 7">
    <name type="scientific">Auxenochlorella protothecoides</name>
    <name type="common">Green microalga</name>
    <name type="synonym">Chlorella protothecoides</name>
    <dbReference type="NCBI Taxonomy" id="3075"/>
    <lineage>
        <taxon>Eukaryota</taxon>
        <taxon>Viridiplantae</taxon>
        <taxon>Chlorophyta</taxon>
        <taxon>core chlorophytes</taxon>
        <taxon>Trebouxiophyceae</taxon>
        <taxon>Chlorellales</taxon>
        <taxon>Chlorellaceae</taxon>
        <taxon>Auxenochlorella</taxon>
    </lineage>
</organism>
<feature type="domain" description="DNA endonuclease activator Ctp1 C-terminal" evidence="5">
    <location>
        <begin position="149"/>
        <end position="173"/>
    </location>
</feature>
<proteinExistence type="predicted"/>
<evidence type="ECO:0000256" key="4">
    <source>
        <dbReference type="SAM" id="MobiDB-lite"/>
    </source>
</evidence>
<accession>A0A3M7L4I0</accession>
<comment type="subcellular location">
    <subcellularLocation>
        <location evidence="1">Nucleus</location>
    </subcellularLocation>
</comment>
<keyword evidence="2" id="KW-0227">DNA damage</keyword>
<evidence type="ECO:0000259" key="5">
    <source>
        <dbReference type="Pfam" id="PF08573"/>
    </source>
</evidence>
<keyword evidence="3" id="KW-0539">Nucleus</keyword>
<dbReference type="InterPro" id="IPR033316">
    <property type="entry name" value="RBBP8-like"/>
</dbReference>
<feature type="compositionally biased region" description="Basic and acidic residues" evidence="4">
    <location>
        <begin position="62"/>
        <end position="71"/>
    </location>
</feature>
<dbReference type="Pfam" id="PF08573">
    <property type="entry name" value="SAE2"/>
    <property type="match status" value="2"/>
</dbReference>
<evidence type="ECO:0000313" key="6">
    <source>
        <dbReference type="EMBL" id="RMZ56994.1"/>
    </source>
</evidence>
<name>A0A3M7L4I0_AUXPR</name>
<feature type="domain" description="DNA endonuclease activator Ctp1 C-terminal" evidence="5">
    <location>
        <begin position="89"/>
        <end position="123"/>
    </location>
</feature>
<evidence type="ECO:0000313" key="7">
    <source>
        <dbReference type="Proteomes" id="UP000279271"/>
    </source>
</evidence>
<dbReference type="PANTHER" id="PTHR15107:SF0">
    <property type="entry name" value="DNA ENDONUCLEASE ACTIVATOR CTP1 C-TERMINAL DOMAIN-CONTAINING PROTEIN"/>
    <property type="match status" value="1"/>
</dbReference>
<dbReference type="PANTHER" id="PTHR15107">
    <property type="entry name" value="RETINOBLASTOMA BINDING PROTEIN 8"/>
    <property type="match status" value="1"/>
</dbReference>
<dbReference type="AlphaFoldDB" id="A0A3M7L4I0"/>
<feature type="region of interest" description="Disordered" evidence="4">
    <location>
        <begin position="60"/>
        <end position="85"/>
    </location>
</feature>
<gene>
    <name evidence="6" type="ORF">APUTEX25_005056</name>
</gene>
<evidence type="ECO:0000256" key="1">
    <source>
        <dbReference type="ARBA" id="ARBA00004123"/>
    </source>
</evidence>
<dbReference type="GO" id="GO:0003684">
    <property type="term" value="F:damaged DNA binding"/>
    <property type="evidence" value="ECO:0007669"/>
    <property type="project" value="TreeGrafter"/>
</dbReference>
<dbReference type="Proteomes" id="UP000279271">
    <property type="component" value="Unassembled WGS sequence"/>
</dbReference>
<evidence type="ECO:0000256" key="3">
    <source>
        <dbReference type="ARBA" id="ARBA00023242"/>
    </source>
</evidence>
<protein>
    <recommendedName>
        <fullName evidence="5">DNA endonuclease activator Ctp1 C-terminal domain-containing protein</fullName>
    </recommendedName>
</protein>
<dbReference type="InterPro" id="IPR013882">
    <property type="entry name" value="Ctp1_C"/>
</dbReference>
<comment type="caution">
    <text evidence="6">The sequence shown here is derived from an EMBL/GenBank/DDBJ whole genome shotgun (WGS) entry which is preliminary data.</text>
</comment>
<dbReference type="GO" id="GO:0005634">
    <property type="term" value="C:nucleus"/>
    <property type="evidence" value="ECO:0007669"/>
    <property type="project" value="UniProtKB-SubCell"/>
</dbReference>